<dbReference type="EMBL" id="FNIG01000004">
    <property type="protein sequence ID" value="SDN36273.1"/>
    <property type="molecule type" value="Genomic_DNA"/>
</dbReference>
<feature type="transmembrane region" description="Helical" evidence="1">
    <location>
        <begin position="385"/>
        <end position="406"/>
    </location>
</feature>
<feature type="domain" description="Nucleoside transporter/FeoB GTPase Gate" evidence="2">
    <location>
        <begin position="126"/>
        <end position="225"/>
    </location>
</feature>
<dbReference type="Pfam" id="PF07670">
    <property type="entry name" value="Gate"/>
    <property type="match status" value="1"/>
</dbReference>
<evidence type="ECO:0000313" key="3">
    <source>
        <dbReference type="EMBL" id="SDN36273.1"/>
    </source>
</evidence>
<accession>A0A1H0AT37</accession>
<evidence type="ECO:0000313" key="4">
    <source>
        <dbReference type="Proteomes" id="UP000199334"/>
    </source>
</evidence>
<sequence>MSKFKFIVLSLIGLFLFVTPVPYQDSSSVPVAILAEELLNLLDDSIYIIALILVTISALMSIVAKLMPNRFPDNSFIGSVFNVSGFWLTVRIVGMFFIIFTYFEIIWEGFYSMDTGGTILIDLMPSLVAVFFFASFFLPLLLNYGLLEFIGALFTKIMRPVFTLPGRSTVDNLASWLGDGTIGVLLTSRQYEDGYYTKREAAVIGTTFSVVSITFTIVVVQQVGLMHMFLPIYLTILAAGLVAAIIMPRIPPLSRIPDTYYTEKNEGVDESIPSGYNAFTWGYKQAINRAEKSPGIRSFFKEGTKNVMDMWFGVLPIVMAIGTLGLIVATYTPLFTWLGAPFVPILELLQIPEAAAAAETILVGFTDMFLPALLIGDVASEMTRFIIAALSVTQLIYLSEVGGVILASKVPVNFTKLVVIFLLRTLITLPVIILFAHFLF</sequence>
<dbReference type="RefSeq" id="WP_245686826.1">
    <property type="nucleotide sequence ID" value="NZ_BJVZ01000016.1"/>
</dbReference>
<evidence type="ECO:0000259" key="2">
    <source>
        <dbReference type="Pfam" id="PF07670"/>
    </source>
</evidence>
<keyword evidence="4" id="KW-1185">Reference proteome</keyword>
<feature type="transmembrane region" description="Helical" evidence="1">
    <location>
        <begin position="418"/>
        <end position="439"/>
    </location>
</feature>
<keyword evidence="1" id="KW-0812">Transmembrane</keyword>
<name>A0A1H0AT37_9BACI</name>
<proteinExistence type="predicted"/>
<feature type="transmembrane region" description="Helical" evidence="1">
    <location>
        <begin position="123"/>
        <end position="147"/>
    </location>
</feature>
<organism evidence="3 4">
    <name type="scientific">Tenuibacillus multivorans</name>
    <dbReference type="NCBI Taxonomy" id="237069"/>
    <lineage>
        <taxon>Bacteria</taxon>
        <taxon>Bacillati</taxon>
        <taxon>Bacillota</taxon>
        <taxon>Bacilli</taxon>
        <taxon>Bacillales</taxon>
        <taxon>Bacillaceae</taxon>
        <taxon>Tenuibacillus</taxon>
    </lineage>
</organism>
<dbReference type="InterPro" id="IPR011642">
    <property type="entry name" value="Gate_dom"/>
</dbReference>
<dbReference type="Proteomes" id="UP000199334">
    <property type="component" value="Unassembled WGS sequence"/>
</dbReference>
<feature type="transmembrane region" description="Helical" evidence="1">
    <location>
        <begin position="201"/>
        <end position="220"/>
    </location>
</feature>
<feature type="transmembrane region" description="Helical" evidence="1">
    <location>
        <begin position="354"/>
        <end position="373"/>
    </location>
</feature>
<dbReference type="AlphaFoldDB" id="A0A1H0AT37"/>
<reference evidence="3 4" key="1">
    <citation type="submission" date="2016-10" db="EMBL/GenBank/DDBJ databases">
        <authorList>
            <person name="de Groot N.N."/>
        </authorList>
    </citation>
    <scope>NUCLEOTIDE SEQUENCE [LARGE SCALE GENOMIC DNA]</scope>
    <source>
        <strain evidence="3 4">CGMCC 1.3442</strain>
    </source>
</reference>
<feature type="transmembrane region" description="Helical" evidence="1">
    <location>
        <begin position="310"/>
        <end position="334"/>
    </location>
</feature>
<keyword evidence="1" id="KW-1133">Transmembrane helix</keyword>
<keyword evidence="1" id="KW-0472">Membrane</keyword>
<gene>
    <name evidence="3" type="ORF">SAMN05216498_2051</name>
</gene>
<feature type="transmembrane region" description="Helical" evidence="1">
    <location>
        <begin position="45"/>
        <end position="64"/>
    </location>
</feature>
<feature type="transmembrane region" description="Helical" evidence="1">
    <location>
        <begin position="76"/>
        <end position="103"/>
    </location>
</feature>
<protein>
    <submittedName>
        <fullName evidence="3">Nucleoside recognition GATE domain-containing membrane protein YjiH</fullName>
    </submittedName>
</protein>
<feature type="transmembrane region" description="Helical" evidence="1">
    <location>
        <begin position="226"/>
        <end position="247"/>
    </location>
</feature>
<evidence type="ECO:0000256" key="1">
    <source>
        <dbReference type="SAM" id="Phobius"/>
    </source>
</evidence>
<dbReference type="STRING" id="237069.SAMN05216498_2051"/>